<accession>A0A9D1HU79</accession>
<keyword evidence="1" id="KW-1133">Transmembrane helix</keyword>
<dbReference type="AlphaFoldDB" id="A0A9D1HU79"/>
<evidence type="ECO:0000313" key="2">
    <source>
        <dbReference type="EMBL" id="HIU22801.1"/>
    </source>
</evidence>
<comment type="caution">
    <text evidence="2">The sequence shown here is derived from an EMBL/GenBank/DDBJ whole genome shotgun (WGS) entry which is preliminary data.</text>
</comment>
<protein>
    <submittedName>
        <fullName evidence="2">Uncharacterized protein</fullName>
    </submittedName>
</protein>
<sequence>MKKKRKLSKKKITKFIILIVVIVALCVGVFFAAKTFLGGKKEKEVKVVDNIEKYGYTLDENETKYYKSLFEDLKKVLNANEVDEEKYASLVSQLFLTDFFNLENKLSKNDVGGLQFVYTDFQGDFQNYAKDGVYQYLENDTYDDRKQELPKVSAVDIVNVEQSTFEYLDQADENAYVVEAKISYEEDMGYQSTATLTLIHRDHKLEIAKMSK</sequence>
<keyword evidence="1" id="KW-0472">Membrane</keyword>
<organism evidence="2 3">
    <name type="scientific">Candidatus Fimihabitans intestinipullorum</name>
    <dbReference type="NCBI Taxonomy" id="2840820"/>
    <lineage>
        <taxon>Bacteria</taxon>
        <taxon>Bacillati</taxon>
        <taxon>Mycoplasmatota</taxon>
        <taxon>Mycoplasmatota incertae sedis</taxon>
        <taxon>Candidatus Fimihabitans</taxon>
    </lineage>
</organism>
<proteinExistence type="predicted"/>
<feature type="transmembrane region" description="Helical" evidence="1">
    <location>
        <begin position="12"/>
        <end position="33"/>
    </location>
</feature>
<gene>
    <name evidence="2" type="ORF">IAD49_04400</name>
</gene>
<evidence type="ECO:0000256" key="1">
    <source>
        <dbReference type="SAM" id="Phobius"/>
    </source>
</evidence>
<dbReference type="Proteomes" id="UP000824087">
    <property type="component" value="Unassembled WGS sequence"/>
</dbReference>
<reference evidence="2" key="2">
    <citation type="journal article" date="2021" name="PeerJ">
        <title>Extensive microbial diversity within the chicken gut microbiome revealed by metagenomics and culture.</title>
        <authorList>
            <person name="Gilroy R."/>
            <person name="Ravi A."/>
            <person name="Getino M."/>
            <person name="Pursley I."/>
            <person name="Horton D.L."/>
            <person name="Alikhan N.F."/>
            <person name="Baker D."/>
            <person name="Gharbi K."/>
            <person name="Hall N."/>
            <person name="Watson M."/>
            <person name="Adriaenssens E.M."/>
            <person name="Foster-Nyarko E."/>
            <person name="Jarju S."/>
            <person name="Secka A."/>
            <person name="Antonio M."/>
            <person name="Oren A."/>
            <person name="Chaudhuri R.R."/>
            <person name="La Ragione R."/>
            <person name="Hildebrand F."/>
            <person name="Pallen M.J."/>
        </authorList>
    </citation>
    <scope>NUCLEOTIDE SEQUENCE</scope>
    <source>
        <strain evidence="2">CHK197-8231</strain>
    </source>
</reference>
<dbReference type="EMBL" id="DVML01000025">
    <property type="protein sequence ID" value="HIU22801.1"/>
    <property type="molecule type" value="Genomic_DNA"/>
</dbReference>
<evidence type="ECO:0000313" key="3">
    <source>
        <dbReference type="Proteomes" id="UP000824087"/>
    </source>
</evidence>
<reference evidence="2" key="1">
    <citation type="submission" date="2020-10" db="EMBL/GenBank/DDBJ databases">
        <authorList>
            <person name="Gilroy R."/>
        </authorList>
    </citation>
    <scope>NUCLEOTIDE SEQUENCE</scope>
    <source>
        <strain evidence="2">CHK197-8231</strain>
    </source>
</reference>
<keyword evidence="1" id="KW-0812">Transmembrane</keyword>
<name>A0A9D1HU79_9BACT</name>